<dbReference type="Proteomes" id="UP001357485">
    <property type="component" value="Unassembled WGS sequence"/>
</dbReference>
<dbReference type="EMBL" id="JAVRRA010003234">
    <property type="protein sequence ID" value="KAK5276635.1"/>
    <property type="molecule type" value="Genomic_DNA"/>
</dbReference>
<evidence type="ECO:0000313" key="2">
    <source>
        <dbReference type="EMBL" id="KAK5276635.1"/>
    </source>
</evidence>
<gene>
    <name evidence="2" type="ORF">LTR16_010897</name>
</gene>
<feature type="compositionally biased region" description="Basic and acidic residues" evidence="1">
    <location>
        <begin position="1"/>
        <end position="12"/>
    </location>
</feature>
<proteinExistence type="predicted"/>
<reference evidence="2 3" key="1">
    <citation type="submission" date="2023-08" db="EMBL/GenBank/DDBJ databases">
        <title>Black Yeasts Isolated from many extreme environments.</title>
        <authorList>
            <person name="Coleine C."/>
            <person name="Stajich J.E."/>
            <person name="Selbmann L."/>
        </authorList>
    </citation>
    <scope>NUCLEOTIDE SEQUENCE [LARGE SCALE GENOMIC DNA]</scope>
    <source>
        <strain evidence="2 3">CCFEE 536</strain>
    </source>
</reference>
<keyword evidence="3" id="KW-1185">Reference proteome</keyword>
<feature type="region of interest" description="Disordered" evidence="1">
    <location>
        <begin position="1"/>
        <end position="44"/>
    </location>
</feature>
<protein>
    <submittedName>
        <fullName evidence="2">Uncharacterized protein</fullName>
    </submittedName>
</protein>
<organism evidence="2 3">
    <name type="scientific">Cryomyces antarcticus</name>
    <dbReference type="NCBI Taxonomy" id="329879"/>
    <lineage>
        <taxon>Eukaryota</taxon>
        <taxon>Fungi</taxon>
        <taxon>Dikarya</taxon>
        <taxon>Ascomycota</taxon>
        <taxon>Pezizomycotina</taxon>
        <taxon>Dothideomycetes</taxon>
        <taxon>Dothideomycetes incertae sedis</taxon>
        <taxon>Cryomyces</taxon>
    </lineage>
</organism>
<accession>A0ABR0M1K8</accession>
<evidence type="ECO:0000313" key="3">
    <source>
        <dbReference type="Proteomes" id="UP001357485"/>
    </source>
</evidence>
<name>A0ABR0M1K8_9PEZI</name>
<feature type="compositionally biased region" description="Polar residues" evidence="1">
    <location>
        <begin position="25"/>
        <end position="34"/>
    </location>
</feature>
<sequence length="73" mass="8036">MERLRSQEDKGKTGSAVRDIALAVPSNSTGASGEQENDGLHGPVASAPEYRVYKRRFFGLMQLVLLNTIISWD</sequence>
<comment type="caution">
    <text evidence="2">The sequence shown here is derived from an EMBL/GenBank/DDBJ whole genome shotgun (WGS) entry which is preliminary data.</text>
</comment>
<feature type="non-terminal residue" evidence="2">
    <location>
        <position position="73"/>
    </location>
</feature>
<evidence type="ECO:0000256" key="1">
    <source>
        <dbReference type="SAM" id="MobiDB-lite"/>
    </source>
</evidence>